<comment type="similarity">
    <text evidence="2">Belongs to the nucleoporin GLFG family.</text>
</comment>
<feature type="region of interest" description="Disordered" evidence="10">
    <location>
        <begin position="26"/>
        <end position="50"/>
    </location>
</feature>
<feature type="compositionally biased region" description="Polar residues" evidence="10">
    <location>
        <begin position="1295"/>
        <end position="1304"/>
    </location>
</feature>
<feature type="region of interest" description="Disordered" evidence="10">
    <location>
        <begin position="897"/>
        <end position="1010"/>
    </location>
</feature>
<feature type="compositionally biased region" description="Low complexity" evidence="10">
    <location>
        <begin position="988"/>
        <end position="1002"/>
    </location>
</feature>
<dbReference type="InterPro" id="IPR021967">
    <property type="entry name" value="Nup98_C"/>
</dbReference>
<dbReference type="PANTHER" id="PTHR23198">
    <property type="entry name" value="NUCLEOPORIN"/>
    <property type="match status" value="1"/>
</dbReference>
<evidence type="ECO:0000256" key="8">
    <source>
        <dbReference type="ARBA" id="ARBA00023132"/>
    </source>
</evidence>
<keyword evidence="4" id="KW-0068">Autocatalytic cleavage</keyword>
<evidence type="ECO:0000256" key="1">
    <source>
        <dbReference type="ARBA" id="ARBA00004567"/>
    </source>
</evidence>
<dbReference type="SUPFAM" id="SSF82215">
    <property type="entry name" value="C-terminal autoproteolytic domain of nucleoporin nup98"/>
    <property type="match status" value="1"/>
</dbReference>
<feature type="compositionally biased region" description="Polar residues" evidence="10">
    <location>
        <begin position="144"/>
        <end position="153"/>
    </location>
</feature>
<evidence type="ECO:0000256" key="7">
    <source>
        <dbReference type="ARBA" id="ARBA00023010"/>
    </source>
</evidence>
<dbReference type="Gene3D" id="1.10.10.2360">
    <property type="match status" value="1"/>
</dbReference>
<keyword evidence="8" id="KW-0906">Nuclear pore complex</keyword>
<keyword evidence="5" id="KW-0509">mRNA transport</keyword>
<evidence type="ECO:0000256" key="9">
    <source>
        <dbReference type="ARBA" id="ARBA00023242"/>
    </source>
</evidence>
<feature type="compositionally biased region" description="Polar residues" evidence="10">
    <location>
        <begin position="1218"/>
        <end position="1227"/>
    </location>
</feature>
<feature type="compositionally biased region" description="Low complexity" evidence="10">
    <location>
        <begin position="603"/>
        <end position="613"/>
    </location>
</feature>
<feature type="domain" description="Peptidase S59" evidence="11">
    <location>
        <begin position="1010"/>
        <end position="1147"/>
    </location>
</feature>
<feature type="compositionally biased region" description="Polar residues" evidence="10">
    <location>
        <begin position="713"/>
        <end position="748"/>
    </location>
</feature>
<dbReference type="InterPro" id="IPR036903">
    <property type="entry name" value="Nup98_auto-Pept-S59_dom_sf"/>
</dbReference>
<evidence type="ECO:0000256" key="3">
    <source>
        <dbReference type="ARBA" id="ARBA00022448"/>
    </source>
</evidence>
<dbReference type="Pfam" id="PF13634">
    <property type="entry name" value="Nucleoporin_FG"/>
    <property type="match status" value="5"/>
</dbReference>
<dbReference type="Gene3D" id="3.30.1610.10">
    <property type="entry name" value="Peptidase S59, nucleoporin"/>
    <property type="match status" value="1"/>
</dbReference>
<name>A0ABR1YRQ1_9PEZI</name>
<keyword evidence="13" id="KW-1185">Reference proteome</keyword>
<keyword evidence="3" id="KW-0813">Transport</keyword>
<feature type="compositionally biased region" description="Polar residues" evidence="10">
    <location>
        <begin position="578"/>
        <end position="596"/>
    </location>
</feature>
<dbReference type="Pfam" id="PF12110">
    <property type="entry name" value="Nup96"/>
    <property type="match status" value="1"/>
</dbReference>
<gene>
    <name evidence="12" type="ORF">HDK90DRAFT_509362</name>
</gene>
<keyword evidence="9" id="KW-0539">Nucleus</keyword>
<evidence type="ECO:0000313" key="13">
    <source>
        <dbReference type="Proteomes" id="UP001492380"/>
    </source>
</evidence>
<evidence type="ECO:0000256" key="2">
    <source>
        <dbReference type="ARBA" id="ARBA00008926"/>
    </source>
</evidence>
<dbReference type="Pfam" id="PF04096">
    <property type="entry name" value="Nucleoporin2"/>
    <property type="match status" value="1"/>
</dbReference>
<comment type="subcellular location">
    <subcellularLocation>
        <location evidence="1">Nucleus</location>
        <location evidence="1">Nuclear pore complex</location>
    </subcellularLocation>
</comment>
<evidence type="ECO:0000313" key="12">
    <source>
        <dbReference type="EMBL" id="KAK8237658.1"/>
    </source>
</evidence>
<keyword evidence="7" id="KW-0811">Translocation</keyword>
<evidence type="ECO:0000256" key="5">
    <source>
        <dbReference type="ARBA" id="ARBA00022816"/>
    </source>
</evidence>
<feature type="region of interest" description="Disordered" evidence="10">
    <location>
        <begin position="1403"/>
        <end position="1424"/>
    </location>
</feature>
<evidence type="ECO:0000256" key="10">
    <source>
        <dbReference type="SAM" id="MobiDB-lite"/>
    </source>
</evidence>
<evidence type="ECO:0000256" key="4">
    <source>
        <dbReference type="ARBA" id="ARBA00022813"/>
    </source>
</evidence>
<feature type="compositionally biased region" description="Low complexity" evidence="10">
    <location>
        <begin position="126"/>
        <end position="140"/>
    </location>
</feature>
<dbReference type="Proteomes" id="UP001492380">
    <property type="component" value="Unassembled WGS sequence"/>
</dbReference>
<dbReference type="PANTHER" id="PTHR23198:SF6">
    <property type="entry name" value="NUCLEAR PORE COMPLEX PROTEIN NUP98-NUP96"/>
    <property type="match status" value="1"/>
</dbReference>
<dbReference type="InterPro" id="IPR037665">
    <property type="entry name" value="Nucleoporin_S59-like"/>
</dbReference>
<keyword evidence="6" id="KW-0653">Protein transport</keyword>
<feature type="compositionally biased region" description="Polar residues" evidence="10">
    <location>
        <begin position="942"/>
        <end position="966"/>
    </location>
</feature>
<protein>
    <submittedName>
        <fullName evidence="12">Nuclear protein 96-domain-containing protein</fullName>
    </submittedName>
</protein>
<feature type="region of interest" description="Disordered" evidence="10">
    <location>
        <begin position="1218"/>
        <end position="1306"/>
    </location>
</feature>
<dbReference type="InterPro" id="IPR007230">
    <property type="entry name" value="Nup98_auto-Pept-S59_dom"/>
</dbReference>
<feature type="compositionally biased region" description="Low complexity" evidence="10">
    <location>
        <begin position="648"/>
        <end position="682"/>
    </location>
</feature>
<feature type="compositionally biased region" description="Polar residues" evidence="10">
    <location>
        <begin position="1377"/>
        <end position="1387"/>
    </location>
</feature>
<feature type="compositionally biased region" description="Low complexity" evidence="10">
    <location>
        <begin position="495"/>
        <end position="550"/>
    </location>
</feature>
<proteinExistence type="inferred from homology"/>
<feature type="region of interest" description="Disordered" evidence="10">
    <location>
        <begin position="857"/>
        <end position="883"/>
    </location>
</feature>
<dbReference type="EMBL" id="JBBWRZ010000004">
    <property type="protein sequence ID" value="KAK8237658.1"/>
    <property type="molecule type" value="Genomic_DNA"/>
</dbReference>
<feature type="region of interest" description="Disordered" evidence="10">
    <location>
        <begin position="1347"/>
        <end position="1387"/>
    </location>
</feature>
<feature type="region of interest" description="Disordered" evidence="10">
    <location>
        <begin position="488"/>
        <end position="750"/>
    </location>
</feature>
<organism evidence="12 13">
    <name type="scientific">Phyllosticta capitalensis</name>
    <dbReference type="NCBI Taxonomy" id="121624"/>
    <lineage>
        <taxon>Eukaryota</taxon>
        <taxon>Fungi</taxon>
        <taxon>Dikarya</taxon>
        <taxon>Ascomycota</taxon>
        <taxon>Pezizomycotina</taxon>
        <taxon>Dothideomycetes</taxon>
        <taxon>Dothideomycetes incertae sedis</taxon>
        <taxon>Botryosphaeriales</taxon>
        <taxon>Phyllostictaceae</taxon>
        <taxon>Phyllosticta</taxon>
    </lineage>
</organism>
<dbReference type="Gene3D" id="1.25.40.690">
    <property type="match status" value="1"/>
</dbReference>
<feature type="compositionally biased region" description="Gly residues" evidence="10">
    <location>
        <begin position="683"/>
        <end position="692"/>
    </location>
</feature>
<sequence length="2167" mass="227869">MSFGSGFGSGGGFGSTNNNSGSGFGGFGGFGSGNTSNTNTGGGFSFGSNNNNQPASSGALFGAANNTSSGGFGSSGGEFNWHCPSPSTAFRTNSQSPMAGIEVKIGRGSRNPVLARHNGCTEKTTPKTSQSAQPSTSSSPNVRHGSSQSAGLDTDIDQSLTEMDIVGFGSTPSTGFGAKPGGFGATNTSTSGGSLFGSNTATAPAGGTGFGGGFGNNASTTSAFGSTNTTGGLFGQNKPAATGFGSSATGTGGLFGSGGTTTSTPAFGAGAATAMGNQPTSNNGTAGTPFTAYTEKDNAANQNAHYQTITFQQPYQAFSLEELRFQDYQQGRRYGNANGQAGAFGTSTGFGGFGSSNNSTTTPAFGANNTSTGGGMFGSGNTNTTTGFGSTPNNTSTGFGSNTGNSGLFGAKPATGGLFGSTPASQPASGGMFGSAGSTGSTGFGNTGSAFGGAAANTSSPFGANNQTQNKPAFGGFGSAGTGSAFGGSTGGFGQQSNTSTGSNLFGGANNNAGNTASPFGAANNNTAQNTSSPFGGFGQNNQAQPQQNQTSGLFGSGFGANNNNQQQNKPLFGGASTGTTGSLFGSNTQQQNQPATGGLFGGANNNQQQNQGGLFGAKPAGTTGGLFGSGSTQNTNTGSNLFGGLGQNQNNTQNQAGGMFGGANNQQQQQQNKPLFGASTGSTGGMFGGSTFGQNNNNNTSGALGGSLFGGNAQQNQPQQSTLGGSLFGNSTAQQSTNQAPSLTASLKDNPYGHDNLFASLTSPSASVGPLATPLSSSQKNKKSAILPQHRINPAASSRLITPQKRMGGLGFSTYGTPGTALASGSPGLGNSMVGGGSFSKSLAKSFSTSTLRSPINTEDSILSPGAFNPAKRPSYANTGSMKKLNINRSLNVRPSLFGDEPTASPASQKKRVSFDASTTLSNGHIDSTNGALVPAERESATPSAEEQGFLRSSKNGETPKNVFTNGDKPEVEQAKGNEVVLAQENGSSPSSSRGTAAASGRRSRSRVSGDYWAEPPVEQLKKMSKQELKSVANFRVGRIGVGEIQFEKPVDLTGVDLDRMFSTIISIKPRNVTVYPVKGNTPPVGKGLNVQSLITLENSWPRASKEGTETERHAHYLQRLKEVEDTEFVDWDSKKGVWRFRVFHYTTYGLDYDEDEDVPMDQTPALPSPTPMARNSPLPPLSSLSRLSGVDNTTLISPAESSPDDTFEFKRGKVSTRSVPGSFDTNAPYYEDDHMVDGQDDTITSTHSFLDERSVGPYEEGSDMDAASYRSGSDSEPEQNMVGSFSVPDRTTEPTPTKNSVFDATGMPKSILKQSQPFRNSLGTPARQRFDFEGDWAAQLQRTISPKKQDRQALRDNQSNVLKTFDEKDEATPKANKTTGPSQSITNHIDLMSSLFGASTARKTGSIGPGQKRSGLEWPYQKTPKTGDDLGEMDERDHAFHDSFKPSWTPDGGFTYAVPGSAPRMRGNFFNNVGRSLVGQRRDVRFAQFATPDDIWSTTMAMQALPNNTKIIAGEECTPPRAMTLEMEFKQLAQLVDTSTSAGKYEQQVWKLASILFDNIYTFEKEVPPKVKAPDFRAHEEQIRAEMLSDFWQSIVLPEAQRQARLAKSPEEKAIAYLSANCVSEACHVLIEGRNFRLATLISQIGGPASTRAAMDAQIDQWRAQGVWSEFAVPIRALYTLMAGECAVIEAADGPQTDQAEAVRISQELGLDWRQAFGLRLWYRREMGTTESSVFDTVKDFQDELTKGDEAVRPVPWFVREGVDMGWDDPKPQEREDLLWGLLKLYKAHSSKTPSSVTGIFSPENATGNPLNARLSWQLLTLLRAKNILPREVANPSWKHSGPGDEVFSMIEVTELSDHLNTTFALPLLNEEHWTHAAWLLIHLTDDTVRAEALKSLLSFHASRITGAGISTTTDPTKMIDRRGPIPGSINEPSERYVSVFTFLTEDLKIPAPWIYEALAQHARAVLNDHYLEVRYLLLANLLVTAHNVLISTVAPAAVIANTADELDALRDLLGKFVAHPMHPSIPSQDWKRGGLVYEDYLQLLQQSNAAASAASTGPVAVAFLERERAKTVPRLASSLASLAPDLGSKELIERAALKEIAGRLLKSFGGPGSVAGAKGKGASASLQAQLKELRGMGVTEEVGLRVGRAEGLGYYRAVVGGVRV</sequence>
<comment type="caution">
    <text evidence="12">The sequence shown here is derived from an EMBL/GenBank/DDBJ whole genome shotgun (WGS) entry which is preliminary data.</text>
</comment>
<feature type="region of interest" description="Disordered" evidence="10">
    <location>
        <begin position="765"/>
        <end position="786"/>
    </location>
</feature>
<feature type="region of interest" description="Disordered" evidence="10">
    <location>
        <begin position="104"/>
        <end position="153"/>
    </location>
</feature>
<dbReference type="InterPro" id="IPR025574">
    <property type="entry name" value="Nucleoporin_FG_rpt"/>
</dbReference>
<accession>A0ABR1YRQ1</accession>
<evidence type="ECO:0000259" key="11">
    <source>
        <dbReference type="PROSITE" id="PS51434"/>
    </source>
</evidence>
<feature type="compositionally biased region" description="Polar residues" evidence="10">
    <location>
        <begin position="917"/>
        <end position="932"/>
    </location>
</feature>
<evidence type="ECO:0000256" key="6">
    <source>
        <dbReference type="ARBA" id="ARBA00022927"/>
    </source>
</evidence>
<dbReference type="PROSITE" id="PS51434">
    <property type="entry name" value="NUP_C"/>
    <property type="match status" value="1"/>
</dbReference>
<feature type="region of interest" description="Disordered" evidence="10">
    <location>
        <begin position="384"/>
        <end position="404"/>
    </location>
</feature>
<reference evidence="12 13" key="1">
    <citation type="submission" date="2024-04" db="EMBL/GenBank/DDBJ databases">
        <title>Phyllosticta paracitricarpa is synonymous to the EU quarantine fungus P. citricarpa based on phylogenomic analyses.</title>
        <authorList>
            <consortium name="Lawrence Berkeley National Laboratory"/>
            <person name="Van Ingen-Buijs V.A."/>
            <person name="Van Westerhoven A.C."/>
            <person name="Haridas S."/>
            <person name="Skiadas P."/>
            <person name="Martin F."/>
            <person name="Groenewald J.Z."/>
            <person name="Crous P.W."/>
            <person name="Seidl M.F."/>
        </authorList>
    </citation>
    <scope>NUCLEOTIDE SEQUENCE [LARGE SCALE GENOMIC DNA]</scope>
    <source>
        <strain evidence="12 13">CBS 123374</strain>
    </source>
</reference>